<gene>
    <name evidence="2" type="ORF">SAMN05421670_2100</name>
</gene>
<evidence type="ECO:0000313" key="2">
    <source>
        <dbReference type="EMBL" id="SFQ45241.1"/>
    </source>
</evidence>
<feature type="transmembrane region" description="Helical" evidence="1">
    <location>
        <begin position="37"/>
        <end position="58"/>
    </location>
</feature>
<accession>A0A1I5YLY7</accession>
<dbReference type="Proteomes" id="UP000198734">
    <property type="component" value="Unassembled WGS sequence"/>
</dbReference>
<dbReference type="AlphaFoldDB" id="A0A1I5YLY7"/>
<keyword evidence="1" id="KW-0472">Membrane</keyword>
<dbReference type="RefSeq" id="WP_093536843.1">
    <property type="nucleotide sequence ID" value="NZ_FOXU01000003.1"/>
</dbReference>
<dbReference type="OrthoDB" id="2990625at2"/>
<name>A0A1I5YLY7_9BACI</name>
<protein>
    <submittedName>
        <fullName evidence="2">Uncharacterized protein</fullName>
    </submittedName>
</protein>
<feature type="transmembrane region" description="Helical" evidence="1">
    <location>
        <begin position="12"/>
        <end position="31"/>
    </location>
</feature>
<dbReference type="PROSITE" id="PS51257">
    <property type="entry name" value="PROKAR_LIPOPROTEIN"/>
    <property type="match status" value="1"/>
</dbReference>
<proteinExistence type="predicted"/>
<keyword evidence="1" id="KW-0812">Transmembrane</keyword>
<reference evidence="3" key="1">
    <citation type="submission" date="2016-10" db="EMBL/GenBank/DDBJ databases">
        <authorList>
            <person name="Varghese N."/>
            <person name="Submissions S."/>
        </authorList>
    </citation>
    <scope>NUCLEOTIDE SEQUENCE [LARGE SCALE GENOMIC DNA]</scope>
    <source>
        <strain evidence="3">DSM 11706</strain>
    </source>
</reference>
<keyword evidence="1" id="KW-1133">Transmembrane helix</keyword>
<evidence type="ECO:0000313" key="3">
    <source>
        <dbReference type="Proteomes" id="UP000198734"/>
    </source>
</evidence>
<dbReference type="EMBL" id="FOXU01000003">
    <property type="protein sequence ID" value="SFQ45241.1"/>
    <property type="molecule type" value="Genomic_DNA"/>
</dbReference>
<evidence type="ECO:0000256" key="1">
    <source>
        <dbReference type="SAM" id="Phobius"/>
    </source>
</evidence>
<feature type="transmembrane region" description="Helical" evidence="1">
    <location>
        <begin position="74"/>
        <end position="95"/>
    </location>
</feature>
<organism evidence="2 3">
    <name type="scientific">Psychrobacillus psychrotolerans</name>
    <dbReference type="NCBI Taxonomy" id="126156"/>
    <lineage>
        <taxon>Bacteria</taxon>
        <taxon>Bacillati</taxon>
        <taxon>Bacillota</taxon>
        <taxon>Bacilli</taxon>
        <taxon>Bacillales</taxon>
        <taxon>Bacillaceae</taxon>
        <taxon>Psychrobacillus</taxon>
    </lineage>
</organism>
<keyword evidence="3" id="KW-1185">Reference proteome</keyword>
<sequence>MERKVELKHFLLGGYTIGFVVGCLTSLLSKISTTVNLSFSFESIFCIVVVLPIIYWMYRYSGMVFDDQTMKMKLLYAFILLLGFSFGIFFFELLLS</sequence>